<dbReference type="EMBL" id="FNYE01000015">
    <property type="protein sequence ID" value="SEJ67999.1"/>
    <property type="molecule type" value="Genomic_DNA"/>
</dbReference>
<evidence type="ECO:0000313" key="1">
    <source>
        <dbReference type="EMBL" id="SEJ67999.1"/>
    </source>
</evidence>
<reference evidence="2" key="1">
    <citation type="submission" date="2016-10" db="EMBL/GenBank/DDBJ databases">
        <authorList>
            <person name="Varghese N."/>
            <person name="Submissions S."/>
        </authorList>
    </citation>
    <scope>NUCLEOTIDE SEQUENCE [LARGE SCALE GENOMIC DNA]</scope>
    <source>
        <strain evidence="2">LMG 26031</strain>
    </source>
</reference>
<evidence type="ECO:0000313" key="2">
    <source>
        <dbReference type="Proteomes" id="UP000198866"/>
    </source>
</evidence>
<protein>
    <submittedName>
        <fullName evidence="1">Uncharacterized protein</fullName>
    </submittedName>
</protein>
<keyword evidence="2" id="KW-1185">Reference proteome</keyword>
<accession>A0A1H7AQY3</accession>
<proteinExistence type="predicted"/>
<dbReference type="AlphaFoldDB" id="A0A1H7AQY3"/>
<gene>
    <name evidence="1" type="ORF">SAMN05192539_1015123</name>
</gene>
<name>A0A1H7AQY3_9BURK</name>
<sequence length="62" mass="7411">MDCETGTPHFGRQFFQHYRLTLQKRIQFFATKVDLFGRSLDQHESSEFVRAQHVCLAPYYLD</sequence>
<dbReference type="Proteomes" id="UP000198866">
    <property type="component" value="Unassembled WGS sequence"/>
</dbReference>
<organism evidence="1 2">
    <name type="scientific">Paraburkholderia diazotrophica</name>
    <dbReference type="NCBI Taxonomy" id="667676"/>
    <lineage>
        <taxon>Bacteria</taxon>
        <taxon>Pseudomonadati</taxon>
        <taxon>Pseudomonadota</taxon>
        <taxon>Betaproteobacteria</taxon>
        <taxon>Burkholderiales</taxon>
        <taxon>Burkholderiaceae</taxon>
        <taxon>Paraburkholderia</taxon>
    </lineage>
</organism>